<evidence type="ECO:0000313" key="4">
    <source>
        <dbReference type="Proteomes" id="UP000688137"/>
    </source>
</evidence>
<evidence type="ECO:0000256" key="1">
    <source>
        <dbReference type="SAM" id="MobiDB-lite"/>
    </source>
</evidence>
<comment type="caution">
    <text evidence="3">The sequence shown here is derived from an EMBL/GenBank/DDBJ whole genome shotgun (WGS) entry which is preliminary data.</text>
</comment>
<name>A0A8S1K570_PARPR</name>
<proteinExistence type="predicted"/>
<evidence type="ECO:0000259" key="2">
    <source>
        <dbReference type="Pfam" id="PF01167"/>
    </source>
</evidence>
<accession>A0A8S1K570</accession>
<dbReference type="Pfam" id="PF01167">
    <property type="entry name" value="Tub"/>
    <property type="match status" value="1"/>
</dbReference>
<dbReference type="OMA" id="AWPGRKN"/>
<keyword evidence="4" id="KW-1185">Reference proteome</keyword>
<dbReference type="InterPro" id="IPR000007">
    <property type="entry name" value="Tubby_C"/>
</dbReference>
<dbReference type="AlphaFoldDB" id="A0A8S1K570"/>
<organism evidence="3 4">
    <name type="scientific">Paramecium primaurelia</name>
    <dbReference type="NCBI Taxonomy" id="5886"/>
    <lineage>
        <taxon>Eukaryota</taxon>
        <taxon>Sar</taxon>
        <taxon>Alveolata</taxon>
        <taxon>Ciliophora</taxon>
        <taxon>Intramacronucleata</taxon>
        <taxon>Oligohymenophorea</taxon>
        <taxon>Peniculida</taxon>
        <taxon>Parameciidae</taxon>
        <taxon>Paramecium</taxon>
    </lineage>
</organism>
<sequence length="384" mass="45191">MQSKQEQNDYEILSQNDDGNGEIINFDQFDEDEQEIIIPFDNNKQQQIQQNFEDQFQVQQQQRNEEQVIQDIIQFKQDDEQDNIANFGSMHSDEDFQSWKDENKQNDQNEQVQQTNQIDAMTERQEQQNQIIYQPDIIYDMKEFLQKPIDQQHLIQLTLVKDKSGTNKFHPKFLLYLSGQQKIFLCSAKRQAFSQQIHYVLSILQDKFDRKHKSCLGKIKGSGGVFKLFDTGDNPKDAKFLDKVRKELCLINFQNSKQTGQIRQSVIIPKIKDGQVCEFKPLNDTDGLLKAYYSLQYKDQIMHFMNKNPIYNKVKMKYQLQFNDRVTMPSVKNCIIYDISCTDKNKFVLQFGKCAKKTYSVDICHPLSILQGFAICISQFEKKN</sequence>
<dbReference type="PANTHER" id="PTHR16517:SF7">
    <property type="entry name" value="PROTEIN KING TUBBY"/>
    <property type="match status" value="1"/>
</dbReference>
<reference evidence="3" key="1">
    <citation type="submission" date="2021-01" db="EMBL/GenBank/DDBJ databases">
        <authorList>
            <consortium name="Genoscope - CEA"/>
            <person name="William W."/>
        </authorList>
    </citation>
    <scope>NUCLEOTIDE SEQUENCE</scope>
</reference>
<feature type="domain" description="Tubby C-terminal" evidence="2">
    <location>
        <begin position="145"/>
        <end position="381"/>
    </location>
</feature>
<dbReference type="EMBL" id="CAJJDM010000010">
    <property type="protein sequence ID" value="CAD8048985.1"/>
    <property type="molecule type" value="Genomic_DNA"/>
</dbReference>
<protein>
    <recommendedName>
        <fullName evidence="2">Tubby C-terminal domain-containing protein</fullName>
    </recommendedName>
</protein>
<gene>
    <name evidence="3" type="ORF">PPRIM_AZ9-3.1.T0130171</name>
</gene>
<dbReference type="Proteomes" id="UP000688137">
    <property type="component" value="Unassembled WGS sequence"/>
</dbReference>
<feature type="region of interest" description="Disordered" evidence="1">
    <location>
        <begin position="1"/>
        <end position="23"/>
    </location>
</feature>
<dbReference type="PANTHER" id="PTHR16517">
    <property type="entry name" value="TUBBY-RELATED"/>
    <property type="match status" value="1"/>
</dbReference>
<evidence type="ECO:0000313" key="3">
    <source>
        <dbReference type="EMBL" id="CAD8048985.1"/>
    </source>
</evidence>